<proteinExistence type="inferred from homology"/>
<feature type="compositionally biased region" description="Basic and acidic residues" evidence="4">
    <location>
        <begin position="63"/>
        <end position="76"/>
    </location>
</feature>
<keyword evidence="1 3" id="KW-0694">RNA-binding</keyword>
<dbReference type="AlphaFoldDB" id="A0A8C0XWH3"/>
<accession>A0A8C0XWH3</accession>
<dbReference type="Pfam" id="PF21071">
    <property type="entry name" value="LARP1_HEAT"/>
    <property type="match status" value="1"/>
</dbReference>
<dbReference type="SMART" id="SM00684">
    <property type="entry name" value="DM15"/>
    <property type="match status" value="2"/>
</dbReference>
<dbReference type="PANTHER" id="PTHR22792">
    <property type="entry name" value="LUPUS LA PROTEIN-RELATED"/>
    <property type="match status" value="1"/>
</dbReference>
<dbReference type="InterPro" id="IPR036390">
    <property type="entry name" value="WH_DNA-bd_sf"/>
</dbReference>
<feature type="compositionally biased region" description="Basic and acidic residues" evidence="4">
    <location>
        <begin position="257"/>
        <end position="283"/>
    </location>
</feature>
<protein>
    <recommendedName>
        <fullName evidence="5">HTH La-type RNA-binding domain-containing protein</fullName>
    </recommendedName>
</protein>
<feature type="compositionally biased region" description="Basic and acidic residues" evidence="4">
    <location>
        <begin position="200"/>
        <end position="237"/>
    </location>
</feature>
<sequence length="1000" mass="113101">MATQVEPLLPGGAPLLQAEEHGGLVRKKPSLAPEGKGEPGANDVGGGEPDGGARRPRPPCAKPHKEGSGPPERESPRQPQPQGSEGPVISDGEEGGGGEPGAGGGAAGAGRRDFVEAPPPRVNPWTKNALPPVLATVNGQSPPEHSAPAKVVRAAAPKQRKGSKVGDFGDAINWPTPGEIAHKSVQPQSHKPQPARKLPPKKDMKEQEKGEGSDSKESPKTKSDESGEEKNGDEDCQRGGQKKKGNKHKWVPLQIDMKPEVSREKLASRPTRPQDPRHVPANRGEIKAHFDYQFGYRKFDGAEGPRAPKYMNNITYYFDNVSSTELYSVDQELLKDYIKRQIEYYFSVDNLERDFFLRRKMDADGFLPITLIASFHRVQALTTDISLIFAALKDSKVVEIVDEKVRRREEPEKWPLPGPPIVDYSQTDFSQLLNCPEFVPRQHYQKETESAPGSPRAVTPVPTKTEEVSNLKTLPKGLSASLPDLDSENWIEVKKRPRPSPARPKKSDEPRFSHPTTLPQQLSSQQLMSKDQDEQEELDFLFDEEMEQMDGRKNTFTAWSDEDSDYEIDDRDVNKILIVTQTPPYMRRHPGGDRTGNHTSRAKMSAELAKVINDGLFYYEQDLWTEKFEPEYSQIKQEVENFKKVNMISREQFDTLTPEPPVDPNQEVPPGPPRFQQVPTDALANKLFGAPEPSTIARSLPTTVPESPNYRNARTPRTPRTPQLKDSSQTSRFYPVVKEGRTLDAKMPRKRKTRHSSNPPLESHVGWVMDSREHRPRTASISSSPSEGTPAVGSYGCTPQSLPKFQHPSHELLKENGFTQHVYHKYRRRCLNERKRLGIGQSQEMNTLFRFWSFFLRDHFNKKMYEEFKQLALEDAKEGYRYGLECLFRYYSYGLEKKFRLDIFKDFQEETMKDYEAGKSWLSTSPGLLGHLLCSRFYLDLFSLNHSISPSHFSLLMLIFSLCPTSLYLSSPLLFPYRPTVWAREVLGFSEIFQSQKFGH</sequence>
<dbReference type="InterPro" id="IPR006630">
    <property type="entry name" value="La_HTH"/>
</dbReference>
<reference evidence="6" key="1">
    <citation type="submission" date="2023-09" db="UniProtKB">
        <authorList>
            <consortium name="Ensembl"/>
        </authorList>
    </citation>
    <scope>IDENTIFICATION</scope>
</reference>
<dbReference type="InterPro" id="IPR036388">
    <property type="entry name" value="WH-like_DNA-bd_sf"/>
</dbReference>
<feature type="region of interest" description="Disordered" evidence="4">
    <location>
        <begin position="1"/>
        <end position="283"/>
    </location>
</feature>
<feature type="compositionally biased region" description="Polar residues" evidence="4">
    <location>
        <begin position="696"/>
        <end position="712"/>
    </location>
</feature>
<dbReference type="Ensembl" id="ENSCCNT00000041922.1">
    <property type="protein sequence ID" value="ENSCCNP00000033433.1"/>
    <property type="gene ID" value="ENSCCNG00000031640.1"/>
</dbReference>
<evidence type="ECO:0000313" key="6">
    <source>
        <dbReference type="Ensembl" id="ENSCCNP00000033433.1"/>
    </source>
</evidence>
<dbReference type="GO" id="GO:0005829">
    <property type="term" value="C:cytosol"/>
    <property type="evidence" value="ECO:0007669"/>
    <property type="project" value="TreeGrafter"/>
</dbReference>
<dbReference type="Pfam" id="PF05383">
    <property type="entry name" value="La"/>
    <property type="match status" value="1"/>
</dbReference>
<evidence type="ECO:0000259" key="5">
    <source>
        <dbReference type="PROSITE" id="PS50961"/>
    </source>
</evidence>
<comment type="similarity">
    <text evidence="2">Belongs to the LARP family.</text>
</comment>
<dbReference type="SMART" id="SM00715">
    <property type="entry name" value="LA"/>
    <property type="match status" value="1"/>
</dbReference>
<feature type="compositionally biased region" description="Low complexity" evidence="4">
    <location>
        <begin position="7"/>
        <end position="16"/>
    </location>
</feature>
<feature type="region of interest" description="Disordered" evidence="4">
    <location>
        <begin position="693"/>
        <end position="729"/>
    </location>
</feature>
<dbReference type="PANTHER" id="PTHR22792:SF51">
    <property type="entry name" value="LA-RELATED PROTEIN 1"/>
    <property type="match status" value="1"/>
</dbReference>
<evidence type="ECO:0000256" key="4">
    <source>
        <dbReference type="SAM" id="MobiDB-lite"/>
    </source>
</evidence>
<dbReference type="GO" id="GO:0048255">
    <property type="term" value="P:mRNA stabilization"/>
    <property type="evidence" value="ECO:0007669"/>
    <property type="project" value="InterPro"/>
</dbReference>
<dbReference type="InterPro" id="IPR006607">
    <property type="entry name" value="DM15"/>
</dbReference>
<feature type="region of interest" description="Disordered" evidence="4">
    <location>
        <begin position="444"/>
        <end position="534"/>
    </location>
</feature>
<dbReference type="PROSITE" id="PS50961">
    <property type="entry name" value="HTH_LA"/>
    <property type="match status" value="1"/>
</dbReference>
<dbReference type="GO" id="GO:0045727">
    <property type="term" value="P:positive regulation of translation"/>
    <property type="evidence" value="ECO:0007669"/>
    <property type="project" value="TreeGrafter"/>
</dbReference>
<evidence type="ECO:0000256" key="2">
    <source>
        <dbReference type="ARBA" id="ARBA00061352"/>
    </source>
</evidence>
<feature type="domain" description="HTH La-type RNA-binding" evidence="5">
    <location>
        <begin position="328"/>
        <end position="418"/>
    </location>
</feature>
<dbReference type="FunFam" id="1.10.10.10:FF:000131">
    <property type="entry name" value="la-related protein 1B isoform X2"/>
    <property type="match status" value="1"/>
</dbReference>
<organism evidence="6">
    <name type="scientific">Castor canadensis</name>
    <name type="common">American beaver</name>
    <dbReference type="NCBI Taxonomy" id="51338"/>
    <lineage>
        <taxon>Eukaryota</taxon>
        <taxon>Metazoa</taxon>
        <taxon>Chordata</taxon>
        <taxon>Craniata</taxon>
        <taxon>Vertebrata</taxon>
        <taxon>Euteleostomi</taxon>
        <taxon>Mammalia</taxon>
        <taxon>Eutheria</taxon>
        <taxon>Euarchontoglires</taxon>
        <taxon>Glires</taxon>
        <taxon>Rodentia</taxon>
        <taxon>Castorimorpha</taxon>
        <taxon>Castoridae</taxon>
        <taxon>Castor</taxon>
    </lineage>
</organism>
<dbReference type="InterPro" id="IPR045180">
    <property type="entry name" value="La_dom_prot"/>
</dbReference>
<dbReference type="GO" id="GO:0010494">
    <property type="term" value="C:cytoplasmic stress granule"/>
    <property type="evidence" value="ECO:0007669"/>
    <property type="project" value="TreeGrafter"/>
</dbReference>
<name>A0A8C0XWH3_CASCN</name>
<dbReference type="CDD" id="cd08037">
    <property type="entry name" value="LARP_1"/>
    <property type="match status" value="1"/>
</dbReference>
<feature type="region of interest" description="Disordered" evidence="4">
    <location>
        <begin position="746"/>
        <end position="793"/>
    </location>
</feature>
<feature type="compositionally biased region" description="Basic residues" evidence="4">
    <location>
        <begin position="240"/>
        <end position="250"/>
    </location>
</feature>
<feature type="compositionally biased region" description="Gly residues" evidence="4">
    <location>
        <begin position="97"/>
        <end position="108"/>
    </location>
</feature>
<dbReference type="Gene3D" id="1.10.10.10">
    <property type="entry name" value="Winged helix-like DNA-binding domain superfamily/Winged helix DNA-binding domain"/>
    <property type="match status" value="1"/>
</dbReference>
<dbReference type="GO" id="GO:0000339">
    <property type="term" value="F:RNA cap binding"/>
    <property type="evidence" value="ECO:0007669"/>
    <property type="project" value="InterPro"/>
</dbReference>
<feature type="compositionally biased region" description="Low complexity" evidence="4">
    <location>
        <begin position="515"/>
        <end position="527"/>
    </location>
</feature>
<evidence type="ECO:0000256" key="3">
    <source>
        <dbReference type="PROSITE-ProRule" id="PRU00332"/>
    </source>
</evidence>
<gene>
    <name evidence="6" type="primary">Larp1</name>
</gene>
<dbReference type="SUPFAM" id="SSF46785">
    <property type="entry name" value="Winged helix' DNA-binding domain"/>
    <property type="match status" value="1"/>
</dbReference>
<feature type="compositionally biased region" description="Low complexity" evidence="4">
    <location>
        <begin position="148"/>
        <end position="157"/>
    </location>
</feature>
<evidence type="ECO:0000256" key="1">
    <source>
        <dbReference type="ARBA" id="ARBA00022884"/>
    </source>
</evidence>